<proteinExistence type="predicted"/>
<evidence type="ECO:0000256" key="6">
    <source>
        <dbReference type="ARBA" id="ARBA00023170"/>
    </source>
</evidence>
<keyword evidence="7" id="KW-0807">Transducer</keyword>
<organism evidence="10 11">
    <name type="scientific">Clavelina lepadiformis</name>
    <name type="common">Light-bulb sea squirt</name>
    <name type="synonym">Ascidia lepadiformis</name>
    <dbReference type="NCBI Taxonomy" id="159417"/>
    <lineage>
        <taxon>Eukaryota</taxon>
        <taxon>Metazoa</taxon>
        <taxon>Chordata</taxon>
        <taxon>Tunicata</taxon>
        <taxon>Ascidiacea</taxon>
        <taxon>Aplousobranchia</taxon>
        <taxon>Clavelinidae</taxon>
        <taxon>Clavelina</taxon>
    </lineage>
</organism>
<feature type="transmembrane region" description="Helical" evidence="8">
    <location>
        <begin position="252"/>
        <end position="272"/>
    </location>
</feature>
<keyword evidence="11" id="KW-1185">Reference proteome</keyword>
<evidence type="ECO:0000256" key="3">
    <source>
        <dbReference type="ARBA" id="ARBA00022989"/>
    </source>
</evidence>
<keyword evidence="6" id="KW-0675">Receptor</keyword>
<evidence type="ECO:0000256" key="1">
    <source>
        <dbReference type="ARBA" id="ARBA00004141"/>
    </source>
</evidence>
<dbReference type="InterPro" id="IPR000276">
    <property type="entry name" value="GPCR_Rhodpsn"/>
</dbReference>
<evidence type="ECO:0000313" key="10">
    <source>
        <dbReference type="EMBL" id="CAK8675073.1"/>
    </source>
</evidence>
<sequence length="363" mass="42150">METYNATLSLSFDGTAAIALFSALIPLCLFGIAANTLTVVVISRSDRLRQSIFNYFLLSLAVSDLLSILISPLYLYRRTWGLDRWVISSFLCKFYWSTELWTSYVTSIQIFLFVLLRYVFVRSTSQHIKTRIVHVKIVITVVWIVTFFVGFVPFMLMFDAKQRDRSSGDVDSKWPSCHLDVDWLNEFVSYTVATYSLFFYIPIIFIIFISIAVIYKIYQKRKIRRIRISLSPGSISKEISEEIKRQRDEVKIVFQLLLIVSSFLLGYIPHTAYQFYTTTRIPTNDVDEAFDWWFGVAEHICLRLSECLNPIFYNIASRKMRKETIGFLHKAFCFFCKPSGSTLPVRASSVTETPHRSSRIPMP</sequence>
<dbReference type="Gene3D" id="1.20.1070.10">
    <property type="entry name" value="Rhodopsin 7-helix transmembrane proteins"/>
    <property type="match status" value="1"/>
</dbReference>
<dbReference type="InterPro" id="IPR017452">
    <property type="entry name" value="GPCR_Rhodpsn_7TM"/>
</dbReference>
<comment type="caution">
    <text evidence="10">The sequence shown here is derived from an EMBL/GenBank/DDBJ whole genome shotgun (WGS) entry which is preliminary data.</text>
</comment>
<evidence type="ECO:0000256" key="4">
    <source>
        <dbReference type="ARBA" id="ARBA00023040"/>
    </source>
</evidence>
<keyword evidence="5 8" id="KW-0472">Membrane</keyword>
<feature type="transmembrane region" description="Helical" evidence="8">
    <location>
        <begin position="16"/>
        <end position="43"/>
    </location>
</feature>
<feature type="transmembrane region" description="Helical" evidence="8">
    <location>
        <begin position="101"/>
        <end position="120"/>
    </location>
</feature>
<feature type="transmembrane region" description="Helical" evidence="8">
    <location>
        <begin position="132"/>
        <end position="156"/>
    </location>
</feature>
<dbReference type="SUPFAM" id="SSF81321">
    <property type="entry name" value="Family A G protein-coupled receptor-like"/>
    <property type="match status" value="1"/>
</dbReference>
<dbReference type="PRINTS" id="PR00237">
    <property type="entry name" value="GPCRRHODOPSN"/>
</dbReference>
<feature type="transmembrane region" description="Helical" evidence="8">
    <location>
        <begin position="197"/>
        <end position="218"/>
    </location>
</feature>
<protein>
    <recommendedName>
        <fullName evidence="9">G-protein coupled receptors family 1 profile domain-containing protein</fullName>
    </recommendedName>
</protein>
<feature type="domain" description="G-protein coupled receptors family 1 profile" evidence="9">
    <location>
        <begin position="34"/>
        <end position="313"/>
    </location>
</feature>
<name>A0ABP0F8H0_CLALP</name>
<dbReference type="PANTHER" id="PTHR24243:SF234">
    <property type="entry name" value="GROWTH HORMONE SECRETAGOGUE RECEPTOR TYPE 1-LIKE"/>
    <property type="match status" value="1"/>
</dbReference>
<dbReference type="CDD" id="cd00637">
    <property type="entry name" value="7tm_classA_rhodopsin-like"/>
    <property type="match status" value="1"/>
</dbReference>
<evidence type="ECO:0000256" key="7">
    <source>
        <dbReference type="ARBA" id="ARBA00023224"/>
    </source>
</evidence>
<keyword evidence="4" id="KW-0297">G-protein coupled receptor</keyword>
<dbReference type="Proteomes" id="UP001642483">
    <property type="component" value="Unassembled WGS sequence"/>
</dbReference>
<keyword evidence="2 8" id="KW-0812">Transmembrane</keyword>
<dbReference type="PROSITE" id="PS50262">
    <property type="entry name" value="G_PROTEIN_RECEP_F1_2"/>
    <property type="match status" value="1"/>
</dbReference>
<evidence type="ECO:0000256" key="8">
    <source>
        <dbReference type="SAM" id="Phobius"/>
    </source>
</evidence>
<keyword evidence="3 8" id="KW-1133">Transmembrane helix</keyword>
<dbReference type="Pfam" id="PF00001">
    <property type="entry name" value="7tm_1"/>
    <property type="match status" value="1"/>
</dbReference>
<evidence type="ECO:0000313" key="11">
    <source>
        <dbReference type="Proteomes" id="UP001642483"/>
    </source>
</evidence>
<evidence type="ECO:0000256" key="5">
    <source>
        <dbReference type="ARBA" id="ARBA00023136"/>
    </source>
</evidence>
<evidence type="ECO:0000256" key="2">
    <source>
        <dbReference type="ARBA" id="ARBA00022692"/>
    </source>
</evidence>
<dbReference type="EMBL" id="CAWYQH010000013">
    <property type="protein sequence ID" value="CAK8675073.1"/>
    <property type="molecule type" value="Genomic_DNA"/>
</dbReference>
<reference evidence="10 11" key="1">
    <citation type="submission" date="2024-02" db="EMBL/GenBank/DDBJ databases">
        <authorList>
            <person name="Daric V."/>
            <person name="Darras S."/>
        </authorList>
    </citation>
    <scope>NUCLEOTIDE SEQUENCE [LARGE SCALE GENOMIC DNA]</scope>
</reference>
<evidence type="ECO:0000259" key="9">
    <source>
        <dbReference type="PROSITE" id="PS50262"/>
    </source>
</evidence>
<dbReference type="PANTHER" id="PTHR24243">
    <property type="entry name" value="G-PROTEIN COUPLED RECEPTOR"/>
    <property type="match status" value="1"/>
</dbReference>
<comment type="subcellular location">
    <subcellularLocation>
        <location evidence="1">Membrane</location>
        <topology evidence="1">Multi-pass membrane protein</topology>
    </subcellularLocation>
</comment>
<feature type="transmembrane region" description="Helical" evidence="8">
    <location>
        <begin position="55"/>
        <end position="76"/>
    </location>
</feature>
<gene>
    <name evidence="10" type="ORF">CVLEPA_LOCUS4695</name>
</gene>
<accession>A0ABP0F8H0</accession>